<proteinExistence type="predicted"/>
<evidence type="ECO:0000313" key="1">
    <source>
        <dbReference type="EMBL" id="MFC0203335.1"/>
    </source>
</evidence>
<keyword evidence="2" id="KW-1185">Reference proteome</keyword>
<comment type="caution">
    <text evidence="1">The sequence shown here is derived from an EMBL/GenBank/DDBJ whole genome shotgun (WGS) entry which is preliminary data.</text>
</comment>
<evidence type="ECO:0000313" key="2">
    <source>
        <dbReference type="Proteomes" id="UP001589798"/>
    </source>
</evidence>
<accession>A0ABV6CRH5</accession>
<protein>
    <submittedName>
        <fullName evidence="1">Uncharacterized protein</fullName>
    </submittedName>
</protein>
<reference evidence="1 2" key="1">
    <citation type="submission" date="2024-09" db="EMBL/GenBank/DDBJ databases">
        <authorList>
            <person name="Sun Q."/>
            <person name="Mori K."/>
        </authorList>
    </citation>
    <scope>NUCLEOTIDE SEQUENCE [LARGE SCALE GENOMIC DNA]</scope>
    <source>
        <strain evidence="1 2">CCM 7706</strain>
    </source>
</reference>
<dbReference type="RefSeq" id="WP_379486096.1">
    <property type="nucleotide sequence ID" value="NZ_JBHLWK010000006.1"/>
</dbReference>
<sequence length="178" mass="19405">MIFYTAVEPGTLHTRIVGTQADARAINREFTQIDIPVGKPERMAWANDMQRQIDELRDALGRAAVDEPNGNSAEILEPAPVQARITSNDDRPMETAPILAGPQTEIMELDATRLAPIAEQAVERVGELGETAFEAIDAFQAGNGVGGSFSRGVHILSVLCAGEHQLTRMLFRARKKIN</sequence>
<name>A0ABV6CRH5_9SPHN</name>
<gene>
    <name evidence="1" type="ORF">ACFFJC_03515</name>
</gene>
<dbReference type="Proteomes" id="UP001589798">
    <property type="component" value="Unassembled WGS sequence"/>
</dbReference>
<organism evidence="1 2">
    <name type="scientific">Novosphingobium soli</name>
    <dbReference type="NCBI Taxonomy" id="574956"/>
    <lineage>
        <taxon>Bacteria</taxon>
        <taxon>Pseudomonadati</taxon>
        <taxon>Pseudomonadota</taxon>
        <taxon>Alphaproteobacteria</taxon>
        <taxon>Sphingomonadales</taxon>
        <taxon>Sphingomonadaceae</taxon>
        <taxon>Novosphingobium</taxon>
    </lineage>
</organism>
<dbReference type="EMBL" id="JBHLWK010000006">
    <property type="protein sequence ID" value="MFC0203335.1"/>
    <property type="molecule type" value="Genomic_DNA"/>
</dbReference>